<evidence type="ECO:0000256" key="4">
    <source>
        <dbReference type="ARBA" id="ARBA00023163"/>
    </source>
</evidence>
<dbReference type="InterPro" id="IPR010243">
    <property type="entry name" value="RNA_pol_bsu_bac"/>
</dbReference>
<dbReference type="PANTHER" id="PTHR20856">
    <property type="entry name" value="DNA-DIRECTED RNA POLYMERASE I SUBUNIT 2"/>
    <property type="match status" value="1"/>
</dbReference>
<keyword evidence="2 6" id="KW-0808">Transferase</keyword>
<evidence type="ECO:0000259" key="10">
    <source>
        <dbReference type="Pfam" id="PF04560"/>
    </source>
</evidence>
<feature type="domain" description="RNA polymerase beta subunit protrusion" evidence="12">
    <location>
        <begin position="26"/>
        <end position="415"/>
    </location>
</feature>
<gene>
    <name evidence="6 15" type="primary">rpoB</name>
    <name evidence="15" type="ORF">GCM10022263_12400</name>
</gene>
<evidence type="ECO:0000259" key="12">
    <source>
        <dbReference type="Pfam" id="PF04563"/>
    </source>
</evidence>
<comment type="caution">
    <text evidence="15">The sequence shown here is derived from an EMBL/GenBank/DDBJ whole genome shotgun (WGS) entry which is preliminary data.</text>
</comment>
<evidence type="ECO:0000259" key="14">
    <source>
        <dbReference type="Pfam" id="PF10385"/>
    </source>
</evidence>
<accession>A0ABP6UZX4</accession>
<evidence type="ECO:0000256" key="2">
    <source>
        <dbReference type="ARBA" id="ARBA00022679"/>
    </source>
</evidence>
<dbReference type="InterPro" id="IPR007645">
    <property type="entry name" value="RNA_pol_Rpb2_3"/>
</dbReference>
<evidence type="ECO:0000256" key="6">
    <source>
        <dbReference type="HAMAP-Rule" id="MF_01321"/>
    </source>
</evidence>
<organism evidence="15 16">
    <name type="scientific">Nocardioides daeguensis</name>
    <dbReference type="NCBI Taxonomy" id="908359"/>
    <lineage>
        <taxon>Bacteria</taxon>
        <taxon>Bacillati</taxon>
        <taxon>Actinomycetota</taxon>
        <taxon>Actinomycetes</taxon>
        <taxon>Propionibacteriales</taxon>
        <taxon>Nocardioidaceae</taxon>
        <taxon>Nocardioides</taxon>
    </lineage>
</organism>
<sequence length="1169" mass="129318">MAARTTPGKSRISFAKITEPLELPQLLSLQTDSFDWLIGNEAHKSRIEARIAAGVDATFKSGLEEIFEEISPIEDFSETMSLSFENPVFYDPKYTVDECKEKDLTYSAPLYVSAEFTNNETGEIKGQTVFMGDFPLMTPKGTFVINGTERVVVSQLVRSPGVYFERTADKTSDKDIFTAKLIPSRGAWLEFEIDKRDMVGVRLDRKRKQNVTVLLKALQAVAEDTGEEYDYEAVMADLRQYESIQLTEEKDNTQGPDDALLDIYRKLRPGEPPTREAALTLLKNYYFNPKRYDLAKVGRYKVNKKLGSHEAFDQQTMTIADMVATIKYIVQLHNGDQHVTAIGGEIRTDADGKDLPVSADDIDHFGNRRMRTVGELIQNQLRTGLARMERVVRERMTTQDVEAITPQSLINIRPVVAALKEFFGTSQLSQFMDQTNPIAGLTHKRRLSALGPGGLSRDRAGMEVRDVHPSHYGRMCPIETPEGPNIGLIGSLASYGRINPFGFVETPYRKVEDGRVTDQIDYLTADDEDRYVIAQANAVLDANGKFAEDRVLVRLRQGEVSEIPGNEVDYMDVSPRQMVSVATALIPFLEHDDANRALMGANMQRQAVPLIKSDSPIVGTGIEFRAAVDAGDVVVATKAGVVKEVSADLVETMNDDGTYSSYRLAKFKRSNQGTCINQRPLVEAGDRVEAGSPIADGPCTDMAEMALGTNLLVAFMPWEGHNYEDAIILSQRLVQEDVLTSIHIEEHEVDARDTKLGPEEITRDIPNVSEEMLADLDERGIIRIGAEVSTGDILVGKVTPKGETELTPEERLLRAIFGEKAREVRDTSMKVPHGESGTVIGVRVFDREEGDELPPGVNQLVRVYVAQKRKISVGDKLAGRHGNKGVIAKILPIEDMPFMEDGTPVDVVLNPLGVPRRMNIGQILELHLGWLGKQGWHLGADVADEDWAKRLTAIGADKAEPNTKLATPVFDGAREDEITGLLGQTLPNRDGVRMVKETGKASLFDGRSGEPFKSPVSVGYMYILKLHHLVDDKIHARSTGPYSMITQQPLGGKAQFGGQRFGEMEVWAMEAYGAAYALQELLTIKSDDVPGRVKVYEAIVKGENIPDSGIPESFKVLVKEMQSLCLNVEVLSQDGSTIALKDADEDVFRAAEELGIDLSRRENPSVEEV</sequence>
<evidence type="ECO:0000259" key="9">
    <source>
        <dbReference type="Pfam" id="PF00562"/>
    </source>
</evidence>
<evidence type="ECO:0000313" key="15">
    <source>
        <dbReference type="EMBL" id="GAA3525250.1"/>
    </source>
</evidence>
<comment type="catalytic activity">
    <reaction evidence="5 6 8">
        <text>RNA(n) + a ribonucleoside 5'-triphosphate = RNA(n+1) + diphosphate</text>
        <dbReference type="Rhea" id="RHEA:21248"/>
        <dbReference type="Rhea" id="RHEA-COMP:14527"/>
        <dbReference type="Rhea" id="RHEA-COMP:17342"/>
        <dbReference type="ChEBI" id="CHEBI:33019"/>
        <dbReference type="ChEBI" id="CHEBI:61557"/>
        <dbReference type="ChEBI" id="CHEBI:140395"/>
        <dbReference type="EC" id="2.7.7.6"/>
    </reaction>
</comment>
<dbReference type="NCBIfam" id="TIGR02013">
    <property type="entry name" value="rpoB"/>
    <property type="match status" value="1"/>
</dbReference>
<dbReference type="Proteomes" id="UP001500301">
    <property type="component" value="Unassembled WGS sequence"/>
</dbReference>
<dbReference type="InterPro" id="IPR007644">
    <property type="entry name" value="RNA_pol_bsu_protrusion"/>
</dbReference>
<comment type="subunit">
    <text evidence="6 8">The RNAP catalytic core consists of 2 alpha, 1 beta, 1 beta' and 1 omega subunit. When a sigma factor is associated with the core the holoenzyme is formed, which can initiate transcription.</text>
</comment>
<dbReference type="InterPro" id="IPR007641">
    <property type="entry name" value="RNA_pol_Rpb2_7"/>
</dbReference>
<evidence type="ECO:0000259" key="11">
    <source>
        <dbReference type="Pfam" id="PF04561"/>
    </source>
</evidence>
<dbReference type="Pfam" id="PF04561">
    <property type="entry name" value="RNA_pol_Rpb2_2"/>
    <property type="match status" value="1"/>
</dbReference>
<reference evidence="16" key="1">
    <citation type="journal article" date="2019" name="Int. J. Syst. Evol. Microbiol.">
        <title>The Global Catalogue of Microorganisms (GCM) 10K type strain sequencing project: providing services to taxonomists for standard genome sequencing and annotation.</title>
        <authorList>
            <consortium name="The Broad Institute Genomics Platform"/>
            <consortium name="The Broad Institute Genome Sequencing Center for Infectious Disease"/>
            <person name="Wu L."/>
            <person name="Ma J."/>
        </authorList>
    </citation>
    <scope>NUCLEOTIDE SEQUENCE [LARGE SCALE GENOMIC DNA]</scope>
    <source>
        <strain evidence="16">JCM 17460</strain>
    </source>
</reference>
<dbReference type="Pfam" id="PF04560">
    <property type="entry name" value="RNA_pol_Rpb2_7"/>
    <property type="match status" value="1"/>
</dbReference>
<feature type="domain" description="RNA polymerase Rpb2" evidence="13">
    <location>
        <begin position="430"/>
        <end position="498"/>
    </location>
</feature>
<feature type="domain" description="RNA polymerase Rpb2" evidence="10">
    <location>
        <begin position="1057"/>
        <end position="1131"/>
    </location>
</feature>
<dbReference type="EMBL" id="BAABBB010000007">
    <property type="protein sequence ID" value="GAA3525250.1"/>
    <property type="molecule type" value="Genomic_DNA"/>
</dbReference>
<dbReference type="RefSeq" id="WP_218233878.1">
    <property type="nucleotide sequence ID" value="NZ_BAABBB010000007.1"/>
</dbReference>
<dbReference type="HAMAP" id="MF_01321">
    <property type="entry name" value="RNApol_bact_RpoB"/>
    <property type="match status" value="1"/>
</dbReference>
<dbReference type="InterPro" id="IPR015712">
    <property type="entry name" value="DNA-dir_RNA_pol_su2"/>
</dbReference>
<keyword evidence="16" id="KW-1185">Reference proteome</keyword>
<dbReference type="Pfam" id="PF00562">
    <property type="entry name" value="RNA_pol_Rpb2_6"/>
    <property type="match status" value="1"/>
</dbReference>
<keyword evidence="4 6" id="KW-0804">Transcription</keyword>
<evidence type="ECO:0000256" key="7">
    <source>
        <dbReference type="RuleBase" id="RU000434"/>
    </source>
</evidence>
<dbReference type="InterPro" id="IPR007121">
    <property type="entry name" value="RNA_pol_bsu_CS"/>
</dbReference>
<comment type="similarity">
    <text evidence="6 7">Belongs to the RNA polymerase beta chain family.</text>
</comment>
<dbReference type="InterPro" id="IPR007642">
    <property type="entry name" value="RNA_pol_Rpb2_2"/>
</dbReference>
<dbReference type="Pfam" id="PF04563">
    <property type="entry name" value="RNA_pol_Rpb2_1"/>
    <property type="match status" value="1"/>
</dbReference>
<keyword evidence="3 6" id="KW-0548">Nucleotidyltransferase</keyword>
<evidence type="ECO:0000256" key="5">
    <source>
        <dbReference type="ARBA" id="ARBA00048552"/>
    </source>
</evidence>
<dbReference type="GO" id="GO:0000428">
    <property type="term" value="C:DNA-directed RNA polymerase complex"/>
    <property type="evidence" value="ECO:0007669"/>
    <property type="project" value="UniProtKB-KW"/>
</dbReference>
<dbReference type="EC" id="2.7.7.6" evidence="6 8"/>
<comment type="function">
    <text evidence="6 8">DNA-dependent RNA polymerase catalyzes the transcription of DNA into RNA using the four ribonucleoside triphosphates as substrates.</text>
</comment>
<evidence type="ECO:0000259" key="13">
    <source>
        <dbReference type="Pfam" id="PF04565"/>
    </source>
</evidence>
<dbReference type="InterPro" id="IPR007120">
    <property type="entry name" value="DNA-dir_RNAP_su2_dom"/>
</dbReference>
<evidence type="ECO:0000256" key="3">
    <source>
        <dbReference type="ARBA" id="ARBA00022695"/>
    </source>
</evidence>
<evidence type="ECO:0000256" key="1">
    <source>
        <dbReference type="ARBA" id="ARBA00022478"/>
    </source>
</evidence>
<dbReference type="NCBIfam" id="NF001616">
    <property type="entry name" value="PRK00405.1"/>
    <property type="match status" value="1"/>
</dbReference>
<dbReference type="Pfam" id="PF10385">
    <property type="entry name" value="RNA_pol_Rpb2_45"/>
    <property type="match status" value="1"/>
</dbReference>
<dbReference type="CDD" id="cd00653">
    <property type="entry name" value="RNA_pol_B_RPB2"/>
    <property type="match status" value="1"/>
</dbReference>
<evidence type="ECO:0000313" key="16">
    <source>
        <dbReference type="Proteomes" id="UP001500301"/>
    </source>
</evidence>
<keyword evidence="1 6" id="KW-0240">DNA-directed RNA polymerase</keyword>
<feature type="domain" description="DNA-directed RNA polymerase beta subunit external 1" evidence="14">
    <location>
        <begin position="508"/>
        <end position="574"/>
    </location>
</feature>
<proteinExistence type="inferred from homology"/>
<protein>
    <recommendedName>
        <fullName evidence="6 8">DNA-directed RNA polymerase subunit beta</fullName>
        <shortName evidence="6">RNAP subunit beta</shortName>
        <ecNumber evidence="6 8">2.7.7.6</ecNumber>
    </recommendedName>
    <alternativeName>
        <fullName evidence="6">RNA polymerase subunit beta</fullName>
    </alternativeName>
    <alternativeName>
        <fullName evidence="6">Transcriptase subunit beta</fullName>
    </alternativeName>
</protein>
<dbReference type="PROSITE" id="PS01166">
    <property type="entry name" value="RNA_POL_BETA"/>
    <property type="match status" value="1"/>
</dbReference>
<feature type="domain" description="DNA-directed RNA polymerase subunit 2 hybrid-binding" evidence="9">
    <location>
        <begin position="636"/>
        <end position="1055"/>
    </location>
</feature>
<name>A0ABP6UZX4_9ACTN</name>
<feature type="domain" description="RNA polymerase Rpb2" evidence="11">
    <location>
        <begin position="158"/>
        <end position="335"/>
    </location>
</feature>
<evidence type="ECO:0000256" key="8">
    <source>
        <dbReference type="RuleBase" id="RU363031"/>
    </source>
</evidence>
<dbReference type="InterPro" id="IPR019462">
    <property type="entry name" value="DNA-dir_RNA_pol_bsu_external_1"/>
</dbReference>
<dbReference type="Pfam" id="PF04565">
    <property type="entry name" value="RNA_pol_Rpb2_3"/>
    <property type="match status" value="1"/>
</dbReference>